<dbReference type="EMBL" id="JAPFPW010000001">
    <property type="protein sequence ID" value="MCW7752737.1"/>
    <property type="molecule type" value="Genomic_DNA"/>
</dbReference>
<evidence type="ECO:0000313" key="2">
    <source>
        <dbReference type="Proteomes" id="UP001209681"/>
    </source>
</evidence>
<accession>A0ABT3N5J8</accession>
<sequence length="105" mass="11963">MNQRFRNKRFSHISTALTKTLEPFHSRYGKGDFRAIWASWESTVGPEITKNAKPVSFRDGCLLVSVTSSVWMQHLQFLKADIADRLNASYGSKIVHDIRLRIGAP</sequence>
<dbReference type="Pfam" id="PF05258">
    <property type="entry name" value="DciA"/>
    <property type="match status" value="1"/>
</dbReference>
<dbReference type="RefSeq" id="WP_265423598.1">
    <property type="nucleotide sequence ID" value="NZ_JAPFPW010000001.1"/>
</dbReference>
<dbReference type="PANTHER" id="PTHR36456:SF1">
    <property type="entry name" value="UPF0232 PROTEIN SCO3875"/>
    <property type="match status" value="1"/>
</dbReference>
<gene>
    <name evidence="1" type="ORF">OOT00_01905</name>
</gene>
<proteinExistence type="predicted"/>
<dbReference type="InterPro" id="IPR007922">
    <property type="entry name" value="DciA-like"/>
</dbReference>
<comment type="caution">
    <text evidence="1">The sequence shown here is derived from an EMBL/GenBank/DDBJ whole genome shotgun (WGS) entry which is preliminary data.</text>
</comment>
<dbReference type="PANTHER" id="PTHR36456">
    <property type="entry name" value="UPF0232 PROTEIN SCO3875"/>
    <property type="match status" value="1"/>
</dbReference>
<evidence type="ECO:0000313" key="1">
    <source>
        <dbReference type="EMBL" id="MCW7752737.1"/>
    </source>
</evidence>
<name>A0ABT3N5J8_9BACT</name>
<keyword evidence="2" id="KW-1185">Reference proteome</keyword>
<organism evidence="1 2">
    <name type="scientific">Desulfobotulus pelophilus</name>
    <dbReference type="NCBI Taxonomy" id="2823377"/>
    <lineage>
        <taxon>Bacteria</taxon>
        <taxon>Pseudomonadati</taxon>
        <taxon>Thermodesulfobacteriota</taxon>
        <taxon>Desulfobacteria</taxon>
        <taxon>Desulfobacterales</taxon>
        <taxon>Desulfobacteraceae</taxon>
        <taxon>Desulfobotulus</taxon>
    </lineage>
</organism>
<reference evidence="1 2" key="1">
    <citation type="submission" date="2022-11" db="EMBL/GenBank/DDBJ databases">
        <title>Desulfobotulus tamanensis H1 sp. nov. - anaerobic, alkaliphilic, sulphate reducing bacterium isolated from terrestrial mud volcano.</title>
        <authorList>
            <person name="Frolova A."/>
            <person name="Merkel A.Y."/>
            <person name="Slobodkin A.I."/>
        </authorList>
    </citation>
    <scope>NUCLEOTIDE SEQUENCE [LARGE SCALE GENOMIC DNA]</scope>
    <source>
        <strain evidence="1 2">H1</strain>
    </source>
</reference>
<dbReference type="Proteomes" id="UP001209681">
    <property type="component" value="Unassembled WGS sequence"/>
</dbReference>
<protein>
    <submittedName>
        <fullName evidence="1">DUF721 domain-containing protein</fullName>
    </submittedName>
</protein>